<feature type="compositionally biased region" description="Low complexity" evidence="1">
    <location>
        <begin position="51"/>
        <end position="64"/>
    </location>
</feature>
<evidence type="ECO:0000313" key="3">
    <source>
        <dbReference type="EMBL" id="QRV13790.1"/>
    </source>
</evidence>
<organism evidence="3 4">
    <name type="scientific">Haloterrigena salifodinae</name>
    <dbReference type="NCBI Taxonomy" id="2675099"/>
    <lineage>
        <taxon>Archaea</taxon>
        <taxon>Methanobacteriati</taxon>
        <taxon>Methanobacteriota</taxon>
        <taxon>Stenosarchaea group</taxon>
        <taxon>Halobacteria</taxon>
        <taxon>Halobacteriales</taxon>
        <taxon>Natrialbaceae</taxon>
        <taxon>Haloterrigena</taxon>
    </lineage>
</organism>
<feature type="domain" description="DUF8159" evidence="2">
    <location>
        <begin position="95"/>
        <end position="198"/>
    </location>
</feature>
<dbReference type="InterPro" id="IPR058473">
    <property type="entry name" value="DUF8159"/>
</dbReference>
<dbReference type="KEGG" id="hsal:JMJ58_12595"/>
<name>A0A8T8DX29_9EURY</name>
<dbReference type="GeneID" id="62875977"/>
<dbReference type="EMBL" id="CP069188">
    <property type="protein sequence ID" value="QRV13790.1"/>
    <property type="molecule type" value="Genomic_DNA"/>
</dbReference>
<keyword evidence="4" id="KW-1185">Reference proteome</keyword>
<proteinExistence type="predicted"/>
<dbReference type="RefSeq" id="WP_204746747.1">
    <property type="nucleotide sequence ID" value="NZ_CP069188.1"/>
</dbReference>
<dbReference type="Proteomes" id="UP000637819">
    <property type="component" value="Chromosome"/>
</dbReference>
<feature type="region of interest" description="Disordered" evidence="1">
    <location>
        <begin position="18"/>
        <end position="97"/>
    </location>
</feature>
<protein>
    <recommendedName>
        <fullName evidence="2">DUF8159 domain-containing protein</fullName>
    </recommendedName>
</protein>
<feature type="compositionally biased region" description="Acidic residues" evidence="1">
    <location>
        <begin position="27"/>
        <end position="50"/>
    </location>
</feature>
<accession>A0A8T8DX29</accession>
<evidence type="ECO:0000313" key="4">
    <source>
        <dbReference type="Proteomes" id="UP000637819"/>
    </source>
</evidence>
<dbReference type="OrthoDB" id="188342at2157"/>
<evidence type="ECO:0000256" key="1">
    <source>
        <dbReference type="SAM" id="MobiDB-lite"/>
    </source>
</evidence>
<dbReference type="AlphaFoldDB" id="A0A8T8DX29"/>
<feature type="compositionally biased region" description="Acidic residues" evidence="1">
    <location>
        <begin position="65"/>
        <end position="79"/>
    </location>
</feature>
<dbReference type="Pfam" id="PF26490">
    <property type="entry name" value="DUF8159"/>
    <property type="match status" value="1"/>
</dbReference>
<reference evidence="3 4" key="1">
    <citation type="submission" date="2021-01" db="EMBL/GenBank/DDBJ databases">
        <title>Genome Sequence and Methylation Pattern of Haloterrigena salifodinae BOL5-1, An Extremely Halophilic Archaeon from a Bolivian Salt Mine.</title>
        <authorList>
            <person name="DasSarma P."/>
            <person name="Anton B.P."/>
            <person name="DasSarma S.L."/>
            <person name="von Ehrenheim H.A.L."/>
            <person name="Martinez F.L."/>
            <person name="Guzman D."/>
            <person name="Roberts R.J."/>
            <person name="DasSarma S."/>
        </authorList>
    </citation>
    <scope>NUCLEOTIDE SEQUENCE [LARGE SCALE GENOMIC DNA]</scope>
    <source>
        <strain evidence="3 4">BOL5-1</strain>
    </source>
</reference>
<gene>
    <name evidence="3" type="ORF">JMJ58_12595</name>
</gene>
<sequence length="198" mass="20984">MERRKILLGSGAALTTALAGCTGSGSNDDDSDDDNDDTESITDNDSENETENSGNETENSGNETENGDESDSEDSDGTDETASTDIPGFDSSKLSLESDKVSVSSVEQADSTVDVAATSGITDYQKLYAELETLAEAHESAIVDTEAFADAIDSIDWVVDHDAKRVVSFSVKTDWLVDYQNGDLSAEALLENVKSTAE</sequence>
<dbReference type="PROSITE" id="PS51257">
    <property type="entry name" value="PROKAR_LIPOPROTEIN"/>
    <property type="match status" value="1"/>
</dbReference>
<evidence type="ECO:0000259" key="2">
    <source>
        <dbReference type="Pfam" id="PF26490"/>
    </source>
</evidence>